<keyword evidence="1" id="KW-0812">Transmembrane</keyword>
<protein>
    <submittedName>
        <fullName evidence="2">Uncharacterized protein</fullName>
    </submittedName>
</protein>
<proteinExistence type="predicted"/>
<keyword evidence="3" id="KW-1185">Reference proteome</keyword>
<dbReference type="EMBL" id="JACXSI010000023">
    <property type="protein sequence ID" value="MBD3108848.1"/>
    <property type="molecule type" value="Genomic_DNA"/>
</dbReference>
<evidence type="ECO:0000313" key="2">
    <source>
        <dbReference type="EMBL" id="MBD3108848.1"/>
    </source>
</evidence>
<evidence type="ECO:0000313" key="3">
    <source>
        <dbReference type="Proteomes" id="UP000602076"/>
    </source>
</evidence>
<dbReference type="RefSeq" id="WP_190998374.1">
    <property type="nucleotide sequence ID" value="NZ_JACXSI010000023.1"/>
</dbReference>
<feature type="transmembrane region" description="Helical" evidence="1">
    <location>
        <begin position="77"/>
        <end position="94"/>
    </location>
</feature>
<reference evidence="2" key="1">
    <citation type="submission" date="2020-09" db="EMBL/GenBank/DDBJ databases">
        <title>Bacillus faecalis sp. nov., a moderately halophilic bacterium isolated from cow faeces.</title>
        <authorList>
            <person name="Jiang L."/>
            <person name="Lee J."/>
        </authorList>
    </citation>
    <scope>NUCLEOTIDE SEQUENCE</scope>
    <source>
        <strain evidence="2">AGMB 02131</strain>
    </source>
</reference>
<gene>
    <name evidence="2" type="ORF">IEO70_10775</name>
</gene>
<keyword evidence="1" id="KW-1133">Transmembrane helix</keyword>
<sequence length="253" mass="27358">MKNVRGIVLSEDETVIREYEASYIANPKSEGYVIATNRRLIFTGSSKSTLGSSIILRDTKIDSISGVSGGLTHKKSLLSIVIGAIIALFGLTFFESAFNISVLLLGIGGFLIYKGFNASGVQMYLLIMSSDSTPAINVSVEASRGFFSRITSNDAFLTVAAAGPGRNTEQMIREISALIQDIQIMGDLAIDKWKNSNYEDRPLKKTSGLAPKEPDSESVVPEYCRCKTPNVTGAEYCVECGGKIQMPQTNIFG</sequence>
<accession>A0A927HCW8</accession>
<comment type="caution">
    <text evidence="2">The sequence shown here is derived from an EMBL/GenBank/DDBJ whole genome shotgun (WGS) entry which is preliminary data.</text>
</comment>
<name>A0A927HCW8_9BACI</name>
<feature type="transmembrane region" description="Helical" evidence="1">
    <location>
        <begin position="100"/>
        <end position="116"/>
    </location>
</feature>
<dbReference type="AlphaFoldDB" id="A0A927HCW8"/>
<evidence type="ECO:0000256" key="1">
    <source>
        <dbReference type="SAM" id="Phobius"/>
    </source>
</evidence>
<organism evidence="2 3">
    <name type="scientific">Peribacillus faecalis</name>
    <dbReference type="NCBI Taxonomy" id="2772559"/>
    <lineage>
        <taxon>Bacteria</taxon>
        <taxon>Bacillati</taxon>
        <taxon>Bacillota</taxon>
        <taxon>Bacilli</taxon>
        <taxon>Bacillales</taxon>
        <taxon>Bacillaceae</taxon>
        <taxon>Peribacillus</taxon>
    </lineage>
</organism>
<keyword evidence="1" id="KW-0472">Membrane</keyword>
<dbReference type="Proteomes" id="UP000602076">
    <property type="component" value="Unassembled WGS sequence"/>
</dbReference>